<protein>
    <submittedName>
        <fullName evidence="2">HRP-associated protein</fullName>
    </submittedName>
</protein>
<organism evidence="2 3">
    <name type="scientific">Xanthomonas hyacinthi</name>
    <dbReference type="NCBI Taxonomy" id="56455"/>
    <lineage>
        <taxon>Bacteria</taxon>
        <taxon>Pseudomonadati</taxon>
        <taxon>Pseudomonadota</taxon>
        <taxon>Gammaproteobacteria</taxon>
        <taxon>Lysobacterales</taxon>
        <taxon>Lysobacteraceae</taxon>
        <taxon>Xanthomonas</taxon>
    </lineage>
</organism>
<dbReference type="EMBL" id="MDEG01000024">
    <property type="protein sequence ID" value="PPU95660.1"/>
    <property type="molecule type" value="Genomic_DNA"/>
</dbReference>
<keyword evidence="3" id="KW-1185">Reference proteome</keyword>
<dbReference type="NCBIfam" id="TIGR02557">
    <property type="entry name" value="HpaP"/>
    <property type="match status" value="1"/>
</dbReference>
<feature type="compositionally biased region" description="Basic and acidic residues" evidence="1">
    <location>
        <begin position="67"/>
        <end position="83"/>
    </location>
</feature>
<dbReference type="OrthoDB" id="5998134at2"/>
<evidence type="ECO:0000313" key="3">
    <source>
        <dbReference type="Proteomes" id="UP000238261"/>
    </source>
</evidence>
<proteinExistence type="predicted"/>
<name>A0A2S7ERD4_9XANT</name>
<dbReference type="Pfam" id="PF09483">
    <property type="entry name" value="HpaP"/>
    <property type="match status" value="1"/>
</dbReference>
<comment type="caution">
    <text evidence="2">The sequence shown here is derived from an EMBL/GenBank/DDBJ whole genome shotgun (WGS) entry which is preliminary data.</text>
</comment>
<dbReference type="Proteomes" id="UP000238261">
    <property type="component" value="Unassembled WGS sequence"/>
</dbReference>
<accession>A0A2S7ERD4</accession>
<feature type="compositionally biased region" description="Low complexity" evidence="1">
    <location>
        <begin position="84"/>
        <end position="102"/>
    </location>
</feature>
<feature type="region of interest" description="Disordered" evidence="1">
    <location>
        <begin position="40"/>
        <end position="102"/>
    </location>
</feature>
<evidence type="ECO:0000256" key="1">
    <source>
        <dbReference type="SAM" id="MobiDB-lite"/>
    </source>
</evidence>
<evidence type="ECO:0000313" key="2">
    <source>
        <dbReference type="EMBL" id="PPU95660.1"/>
    </source>
</evidence>
<gene>
    <name evidence="2" type="ORF">XhyaCFBP1156_17920</name>
</gene>
<dbReference type="RefSeq" id="WP_046979747.1">
    <property type="nucleotide sequence ID" value="NZ_CP043476.1"/>
</dbReference>
<dbReference type="AlphaFoldDB" id="A0A2S7ERD4"/>
<sequence length="215" mass="23575">MRRPLRPTIIVNVPLATPSKPRPTPSPSRAQWLLHTTLRTRNLRPGQLQRKQEEDADATGGMLAPDAKPEHECDRADACDREPAAAVAPDQADAPQPRLAPDPALSASLERRIAQALLDDNRARLAMQRVAAHVAAFCNAAPVRNSGLWEAQLDLREDVLPASRLWMQLSPGSLLLRFRCGTPLAQRLVCAGRQSLHAALQAVLQEHCDVEIEVV</sequence>
<reference evidence="3" key="1">
    <citation type="submission" date="2016-08" db="EMBL/GenBank/DDBJ databases">
        <authorList>
            <person name="Merda D."/>
            <person name="Briand M."/>
            <person name="Taghouti G."/>
            <person name="Carrere S."/>
            <person name="Gouzy J."/>
            <person name="Portier P."/>
            <person name="Jacques M.-A."/>
            <person name="Fischer-Le Saux M."/>
        </authorList>
    </citation>
    <scope>NUCLEOTIDE SEQUENCE [LARGE SCALE GENOMIC DNA]</scope>
    <source>
        <strain evidence="3">CFBP1156</strain>
    </source>
</reference>
<dbReference type="InterPro" id="IPR013390">
    <property type="entry name" value="T3SS_HpaP"/>
</dbReference>